<evidence type="ECO:0000313" key="3">
    <source>
        <dbReference type="Proteomes" id="UP001438707"/>
    </source>
</evidence>
<organism evidence="2 3">
    <name type="scientific">Apatococcus lobatus</name>
    <dbReference type="NCBI Taxonomy" id="904363"/>
    <lineage>
        <taxon>Eukaryota</taxon>
        <taxon>Viridiplantae</taxon>
        <taxon>Chlorophyta</taxon>
        <taxon>core chlorophytes</taxon>
        <taxon>Trebouxiophyceae</taxon>
        <taxon>Chlorellales</taxon>
        <taxon>Chlorellaceae</taxon>
        <taxon>Apatococcus</taxon>
    </lineage>
</organism>
<protein>
    <recommendedName>
        <fullName evidence="4">J domain-containing protein</fullName>
    </recommendedName>
</protein>
<sequence>MAELQEYNLIFDDDGWCMCPNQGCKYASRGLRFRGWRNEASARRHFNRHHEGKLHVGRATLPKVTVEQRREQMRRASQAYRDKELINRRRANIAKEAERRFPDKGGFPEEGRCAPIHLLPPACRASMLVHVHRVGLLEVATLNTYHALNELGCQMRQFRKSVLLRLHPDKLAGGSEEERQAAEVAFKEISPKLNHGIFWYQTAELRVAREYQAWVAKFASPVDNGHRRREFLEAHEEQIRTPGWWDSPK</sequence>
<name>A0AAW1RL66_9CHLO</name>
<keyword evidence="3" id="KW-1185">Reference proteome</keyword>
<dbReference type="EMBL" id="JALJOS010000062">
    <property type="protein sequence ID" value="KAK9818452.1"/>
    <property type="molecule type" value="Genomic_DNA"/>
</dbReference>
<gene>
    <name evidence="1" type="ORF">WJX74_002782</name>
    <name evidence="2" type="ORF">WJX74_004199</name>
</gene>
<reference evidence="2" key="2">
    <citation type="submission" date="2024-04" db="EMBL/GenBank/DDBJ databases">
        <authorList>
            <person name="Dal Grande F."/>
            <person name="Keller J."/>
            <person name="Delaux P.-M."/>
        </authorList>
    </citation>
    <scope>NUCLEOTIDE SEQUENCE</scope>
    <source>
        <strain evidence="2">SAG 2145</strain>
    </source>
</reference>
<dbReference type="AlphaFoldDB" id="A0AAW1RL66"/>
<accession>A0AAW1RL66</accession>
<evidence type="ECO:0008006" key="4">
    <source>
        <dbReference type="Google" id="ProtNLM"/>
    </source>
</evidence>
<evidence type="ECO:0000313" key="2">
    <source>
        <dbReference type="EMBL" id="KAK9834544.1"/>
    </source>
</evidence>
<dbReference type="Proteomes" id="UP001438707">
    <property type="component" value="Unassembled WGS sequence"/>
</dbReference>
<evidence type="ECO:0000313" key="1">
    <source>
        <dbReference type="EMBL" id="KAK9818452.1"/>
    </source>
</evidence>
<comment type="caution">
    <text evidence="2">The sequence shown here is derived from an EMBL/GenBank/DDBJ whole genome shotgun (WGS) entry which is preliminary data.</text>
</comment>
<reference evidence="2 3" key="1">
    <citation type="journal article" date="2024" name="Nat. Commun.">
        <title>Phylogenomics reveals the evolutionary origins of lichenization in chlorophyte algae.</title>
        <authorList>
            <person name="Puginier C."/>
            <person name="Libourel C."/>
            <person name="Otte J."/>
            <person name="Skaloud P."/>
            <person name="Haon M."/>
            <person name="Grisel S."/>
            <person name="Petersen M."/>
            <person name="Berrin J.G."/>
            <person name="Delaux P.M."/>
            <person name="Dal Grande F."/>
            <person name="Keller J."/>
        </authorList>
    </citation>
    <scope>NUCLEOTIDE SEQUENCE [LARGE SCALE GENOMIC DNA]</scope>
    <source>
        <strain evidence="2 3">SAG 2145</strain>
    </source>
</reference>
<proteinExistence type="predicted"/>
<dbReference type="EMBL" id="JALJOS010000009">
    <property type="protein sequence ID" value="KAK9834544.1"/>
    <property type="molecule type" value="Genomic_DNA"/>
</dbReference>